<dbReference type="PRINTS" id="PR00069">
    <property type="entry name" value="ALDKETRDTASE"/>
</dbReference>
<dbReference type="InterPro" id="IPR018170">
    <property type="entry name" value="Aldo/ket_reductase_CS"/>
</dbReference>
<dbReference type="CDD" id="cd19124">
    <property type="entry name" value="AKR_AKR4A_4B"/>
    <property type="match status" value="1"/>
</dbReference>
<evidence type="ECO:0000256" key="2">
    <source>
        <dbReference type="ARBA" id="ARBA00022857"/>
    </source>
</evidence>
<feature type="site" description="Lowers pKa of active site Tyr" evidence="5">
    <location>
        <position position="83"/>
    </location>
</feature>
<proteinExistence type="inferred from homology"/>
<dbReference type="FunFam" id="3.20.20.100:FF:000013">
    <property type="entry name" value="NADPH-dependent codeinone reductase 1-1"/>
    <property type="match status" value="1"/>
</dbReference>
<dbReference type="InterPro" id="IPR020471">
    <property type="entry name" value="AKR"/>
</dbReference>
<sequence>MGICEGTAELHTEAKIPLIGLGTAAVNQNEEEIKAAVATALQVGYRHFDTASTYNSERPLGEALNQAFQNGVVKREEVFVTTKLWNNQHDDPVSALKTSLENLHLEYVDLYLIHWPVKLRKEAAPFHFKEEDFLPVDIKSTWQGMEQCAELGLTKAIGLSNFSSKKIEDVLSYAKIPPAVVQVEMHPMWQQRKLREFCSKHNVHVSAWSPLGGSHTPWGSTAIMENPVIQEISQKHGKTRAQVMLRWGIEQGVSVLPKSYNKNRITENFQIFDWSLDVEDHEKMNNIEQRKSFRGDMFVNASTGSYKTVEELWDGEI</sequence>
<dbReference type="PANTHER" id="PTHR11732">
    <property type="entry name" value="ALDO/KETO REDUCTASE"/>
    <property type="match status" value="1"/>
</dbReference>
<dbReference type="EMBL" id="GCKF01047026">
    <property type="protein sequence ID" value="JAG93377.1"/>
    <property type="molecule type" value="Transcribed_RNA"/>
</dbReference>
<accession>A0A0D6QR95</accession>
<organism evidence="7">
    <name type="scientific">Araucaria cunninghamii</name>
    <name type="common">Hoop pine</name>
    <name type="synonym">Moreton Bay pine</name>
    <dbReference type="NCBI Taxonomy" id="56994"/>
    <lineage>
        <taxon>Eukaryota</taxon>
        <taxon>Viridiplantae</taxon>
        <taxon>Streptophyta</taxon>
        <taxon>Embryophyta</taxon>
        <taxon>Tracheophyta</taxon>
        <taxon>Spermatophyta</taxon>
        <taxon>Pinopsida</taxon>
        <taxon>Pinidae</taxon>
        <taxon>Conifers II</taxon>
        <taxon>Araucariales</taxon>
        <taxon>Araucariaceae</taxon>
        <taxon>Araucaria</taxon>
    </lineage>
</organism>
<dbReference type="PROSITE" id="PS00063">
    <property type="entry name" value="ALDOKETO_REDUCTASE_3"/>
    <property type="match status" value="1"/>
</dbReference>
<evidence type="ECO:0000256" key="3">
    <source>
        <dbReference type="PIRSR" id="PIRSR000097-1"/>
    </source>
</evidence>
<evidence type="ECO:0000256" key="4">
    <source>
        <dbReference type="PIRSR" id="PIRSR000097-2"/>
    </source>
</evidence>
<feature type="active site" description="Proton donor" evidence="3">
    <location>
        <position position="54"/>
    </location>
</feature>
<dbReference type="GO" id="GO:0016616">
    <property type="term" value="F:oxidoreductase activity, acting on the CH-OH group of donors, NAD or NADP as acceptor"/>
    <property type="evidence" value="ECO:0007669"/>
    <property type="project" value="InterPro"/>
</dbReference>
<evidence type="ECO:0000256" key="5">
    <source>
        <dbReference type="PIRSR" id="PIRSR000097-3"/>
    </source>
</evidence>
<dbReference type="InterPro" id="IPR023210">
    <property type="entry name" value="NADP_OxRdtase_dom"/>
</dbReference>
<dbReference type="PROSITE" id="PS00798">
    <property type="entry name" value="ALDOKETO_REDUCTASE_1"/>
    <property type="match status" value="1"/>
</dbReference>
<dbReference type="Gene3D" id="3.20.20.100">
    <property type="entry name" value="NADP-dependent oxidoreductase domain"/>
    <property type="match status" value="1"/>
</dbReference>
<dbReference type="InterPro" id="IPR036812">
    <property type="entry name" value="NAD(P)_OxRdtase_dom_sf"/>
</dbReference>
<dbReference type="InterPro" id="IPR044497">
    <property type="entry name" value="AKR4A/B"/>
</dbReference>
<name>A0A0D6QR95_ARACU</name>
<dbReference type="SUPFAM" id="SSF51430">
    <property type="entry name" value="NAD(P)-linked oxidoreductase"/>
    <property type="match status" value="1"/>
</dbReference>
<evidence type="ECO:0000256" key="1">
    <source>
        <dbReference type="ARBA" id="ARBA00007905"/>
    </source>
</evidence>
<feature type="domain" description="NADP-dependent oxidoreductase" evidence="6">
    <location>
        <begin position="19"/>
        <end position="287"/>
    </location>
</feature>
<evidence type="ECO:0000313" key="7">
    <source>
        <dbReference type="EMBL" id="JAG93377.1"/>
    </source>
</evidence>
<reference evidence="7" key="1">
    <citation type="submission" date="2015-03" db="EMBL/GenBank/DDBJ databases">
        <title>A transcriptome of Araucaria cunninghamii, an australian fine timber species.</title>
        <authorList>
            <person name="Jing Yi C.J.Y."/>
            <person name="Yin San L.Y.S."/>
            <person name="Abdul Karim S.S."/>
            <person name="Wan Azmi N.N."/>
            <person name="Hercus R.R."/>
            <person name="Croft L.L."/>
        </authorList>
    </citation>
    <scope>NUCLEOTIDE SEQUENCE</scope>
    <source>
        <strain evidence="7">MI0301</strain>
        <tissue evidence="7">Leaf</tissue>
    </source>
</reference>
<dbReference type="AlphaFoldDB" id="A0A0D6QR95"/>
<protein>
    <recommendedName>
        <fullName evidence="6">NADP-dependent oxidoreductase domain-containing protein</fullName>
    </recommendedName>
</protein>
<dbReference type="PIRSF" id="PIRSF000097">
    <property type="entry name" value="AKR"/>
    <property type="match status" value="1"/>
</dbReference>
<keyword evidence="2" id="KW-0521">NADP</keyword>
<dbReference type="PROSITE" id="PS00062">
    <property type="entry name" value="ALDOKETO_REDUCTASE_2"/>
    <property type="match status" value="1"/>
</dbReference>
<dbReference type="Pfam" id="PF00248">
    <property type="entry name" value="Aldo_ket_red"/>
    <property type="match status" value="1"/>
</dbReference>
<feature type="binding site" evidence="4">
    <location>
        <position position="114"/>
    </location>
    <ligand>
        <name>substrate</name>
    </ligand>
</feature>
<comment type="similarity">
    <text evidence="1">Belongs to the aldo/keto reductase family.</text>
</comment>
<evidence type="ECO:0000259" key="6">
    <source>
        <dbReference type="Pfam" id="PF00248"/>
    </source>
</evidence>